<dbReference type="AlphaFoldDB" id="A0AAD7JX82"/>
<protein>
    <submittedName>
        <fullName evidence="1">Uncharacterized protein</fullName>
    </submittedName>
</protein>
<accession>A0AAD7JX82</accession>
<reference evidence="1" key="1">
    <citation type="submission" date="2023-03" db="EMBL/GenBank/DDBJ databases">
        <title>Massive genome expansion in bonnet fungi (Mycena s.s.) driven by repeated elements and novel gene families across ecological guilds.</title>
        <authorList>
            <consortium name="Lawrence Berkeley National Laboratory"/>
            <person name="Harder C.B."/>
            <person name="Miyauchi S."/>
            <person name="Viragh M."/>
            <person name="Kuo A."/>
            <person name="Thoen E."/>
            <person name="Andreopoulos B."/>
            <person name="Lu D."/>
            <person name="Skrede I."/>
            <person name="Drula E."/>
            <person name="Henrissat B."/>
            <person name="Morin E."/>
            <person name="Kohler A."/>
            <person name="Barry K."/>
            <person name="LaButti K."/>
            <person name="Morin E."/>
            <person name="Salamov A."/>
            <person name="Lipzen A."/>
            <person name="Mereny Z."/>
            <person name="Hegedus B."/>
            <person name="Baldrian P."/>
            <person name="Stursova M."/>
            <person name="Weitz H."/>
            <person name="Taylor A."/>
            <person name="Grigoriev I.V."/>
            <person name="Nagy L.G."/>
            <person name="Martin F."/>
            <person name="Kauserud H."/>
        </authorList>
    </citation>
    <scope>NUCLEOTIDE SEQUENCE</scope>
    <source>
        <strain evidence="1">CBHHK182m</strain>
    </source>
</reference>
<sequence>MHPALRLSALNVLPYIVKRTALAAAASSKENLYEMQCLIAAIHFNDDGEKLRLFLPVFYANLDRAKIPIGDGLDDLSIFTAGPVHLAMVSLQQICTMTLFIPLPSDIFSDLWPKLWKWVQFSQGANIAALVISASDTHPTGMRNVFAGSLPLSLDDETGPGISFVKFVSMFLLDKIAKGILTSTPGVRCMVARSWILLLQTSNPVVGYGFDTLTMILHSPAVVASRADAEEFIEGAGGGVEDLASLIVGLMRNNVSAYTTHIPHLIAKAVHLLIVLFLTTSGARMIPDALRAGLLYVVVSCSMVNQFTKDLKMLVKVLTASLMSYTTLSVLEDSLATVQEISKSPKFLSSSVFKLWKRGRC</sequence>
<dbReference type="EMBL" id="JARKIB010000014">
    <property type="protein sequence ID" value="KAJ7772418.1"/>
    <property type="molecule type" value="Genomic_DNA"/>
</dbReference>
<evidence type="ECO:0000313" key="2">
    <source>
        <dbReference type="Proteomes" id="UP001215598"/>
    </source>
</evidence>
<keyword evidence="2" id="KW-1185">Reference proteome</keyword>
<comment type="caution">
    <text evidence="1">The sequence shown here is derived from an EMBL/GenBank/DDBJ whole genome shotgun (WGS) entry which is preliminary data.</text>
</comment>
<name>A0AAD7JX82_9AGAR</name>
<proteinExistence type="predicted"/>
<organism evidence="1 2">
    <name type="scientific">Mycena metata</name>
    <dbReference type="NCBI Taxonomy" id="1033252"/>
    <lineage>
        <taxon>Eukaryota</taxon>
        <taxon>Fungi</taxon>
        <taxon>Dikarya</taxon>
        <taxon>Basidiomycota</taxon>
        <taxon>Agaricomycotina</taxon>
        <taxon>Agaricomycetes</taxon>
        <taxon>Agaricomycetidae</taxon>
        <taxon>Agaricales</taxon>
        <taxon>Marasmiineae</taxon>
        <taxon>Mycenaceae</taxon>
        <taxon>Mycena</taxon>
    </lineage>
</organism>
<evidence type="ECO:0000313" key="1">
    <source>
        <dbReference type="EMBL" id="KAJ7772418.1"/>
    </source>
</evidence>
<gene>
    <name evidence="1" type="ORF">B0H16DRAFT_1714616</name>
</gene>
<dbReference type="Proteomes" id="UP001215598">
    <property type="component" value="Unassembled WGS sequence"/>
</dbReference>